<dbReference type="AlphaFoldDB" id="A0A3E0WZS1"/>
<dbReference type="RefSeq" id="WP_116302567.1">
    <property type="nucleotide sequence ID" value="NZ_NFZV01000012.1"/>
</dbReference>
<dbReference type="OrthoDB" id="9815782at2"/>
<sequence>MTFNFELLLVILTLVTGVIWAWDKWLRPDEPDWVTEAEKAEGKTPPEPWWLDLSRSLFPVILAVLVIRSFVVEPFRIPSGSMVPTLLTGDFILVNKFSYGIRLPVIYTKLVPVGEPQRGDVAVFRYPENPAQDYIKRVIGLPGDRISYRNKQLFVNGEPIPQVNLGPYVGPEGGPGALLHKEEVAGDSYTILIHPQLAFWQDYDYRVPEGTYYVLGDNRDQSSDSRSWGPVPEENLVGRAFIVWMSWDPARNRINWSRIGDRIN</sequence>
<name>A0A3E0WZS1_9GAMM</name>
<dbReference type="PRINTS" id="PR00727">
    <property type="entry name" value="LEADERPTASE"/>
</dbReference>
<dbReference type="InterPro" id="IPR000223">
    <property type="entry name" value="Pept_S26A_signal_pept_1"/>
</dbReference>
<evidence type="ECO:0000313" key="11">
    <source>
        <dbReference type="EMBL" id="RFA38587.1"/>
    </source>
</evidence>
<dbReference type="GO" id="GO:0016020">
    <property type="term" value="C:membrane"/>
    <property type="evidence" value="ECO:0007669"/>
    <property type="project" value="UniProtKB-SubCell"/>
</dbReference>
<evidence type="ECO:0000256" key="8">
    <source>
        <dbReference type="RuleBase" id="RU003993"/>
    </source>
</evidence>
<evidence type="ECO:0000256" key="6">
    <source>
        <dbReference type="ARBA" id="ARBA00022801"/>
    </source>
</evidence>
<dbReference type="GO" id="GO:0009003">
    <property type="term" value="F:signal peptidase activity"/>
    <property type="evidence" value="ECO:0007669"/>
    <property type="project" value="UniProtKB-EC"/>
</dbReference>
<keyword evidence="5 8" id="KW-0645">Protease</keyword>
<dbReference type="PROSITE" id="PS00760">
    <property type="entry name" value="SPASE_I_2"/>
    <property type="match status" value="1"/>
</dbReference>
<evidence type="ECO:0000256" key="9">
    <source>
        <dbReference type="RuleBase" id="RU362042"/>
    </source>
</evidence>
<feature type="transmembrane region" description="Helical" evidence="8">
    <location>
        <begin position="53"/>
        <end position="72"/>
    </location>
</feature>
<dbReference type="GO" id="GO:0006465">
    <property type="term" value="P:signal peptide processing"/>
    <property type="evidence" value="ECO:0007669"/>
    <property type="project" value="InterPro"/>
</dbReference>
<keyword evidence="8" id="KW-1133">Transmembrane helix</keyword>
<dbReference type="InterPro" id="IPR036286">
    <property type="entry name" value="LexA/Signal_pep-like_sf"/>
</dbReference>
<keyword evidence="6 8" id="KW-0378">Hydrolase</keyword>
<organism evidence="11 12">
    <name type="scientific">Alkalilimnicola ehrlichii</name>
    <dbReference type="NCBI Taxonomy" id="351052"/>
    <lineage>
        <taxon>Bacteria</taxon>
        <taxon>Pseudomonadati</taxon>
        <taxon>Pseudomonadota</taxon>
        <taxon>Gammaproteobacteria</taxon>
        <taxon>Chromatiales</taxon>
        <taxon>Ectothiorhodospiraceae</taxon>
        <taxon>Alkalilimnicola</taxon>
    </lineage>
</organism>
<evidence type="ECO:0000256" key="4">
    <source>
        <dbReference type="ARBA" id="ARBA00019232"/>
    </source>
</evidence>
<comment type="similarity">
    <text evidence="2 9">Belongs to the peptidase S26 family.</text>
</comment>
<evidence type="ECO:0000256" key="3">
    <source>
        <dbReference type="ARBA" id="ARBA00013208"/>
    </source>
</evidence>
<dbReference type="Gene3D" id="2.10.109.10">
    <property type="entry name" value="Umud Fragment, subunit A"/>
    <property type="match status" value="1"/>
</dbReference>
<keyword evidence="12" id="KW-1185">Reference proteome</keyword>
<dbReference type="CDD" id="cd06530">
    <property type="entry name" value="S26_SPase_I"/>
    <property type="match status" value="1"/>
</dbReference>
<dbReference type="InterPro" id="IPR019533">
    <property type="entry name" value="Peptidase_S26"/>
</dbReference>
<dbReference type="InterPro" id="IPR019758">
    <property type="entry name" value="Pept_S26A_signal_pept_1_CS"/>
</dbReference>
<dbReference type="EMBL" id="NFZW01000003">
    <property type="protein sequence ID" value="RFA38587.1"/>
    <property type="molecule type" value="Genomic_DNA"/>
</dbReference>
<comment type="catalytic activity">
    <reaction evidence="1 8">
        <text>Cleavage of hydrophobic, N-terminal signal or leader sequences from secreted and periplasmic proteins.</text>
        <dbReference type="EC" id="3.4.21.89"/>
    </reaction>
</comment>
<dbReference type="Pfam" id="PF10502">
    <property type="entry name" value="Peptidase_S26"/>
    <property type="match status" value="1"/>
</dbReference>
<dbReference type="InterPro" id="IPR019757">
    <property type="entry name" value="Pept_S26A_signal_pept_1_Lys-AS"/>
</dbReference>
<dbReference type="NCBIfam" id="TIGR02227">
    <property type="entry name" value="sigpep_I_bact"/>
    <property type="match status" value="1"/>
</dbReference>
<evidence type="ECO:0000313" key="12">
    <source>
        <dbReference type="Proteomes" id="UP000256763"/>
    </source>
</evidence>
<proteinExistence type="inferred from homology"/>
<dbReference type="EC" id="3.4.21.89" evidence="3 8"/>
<feature type="domain" description="Peptidase S26" evidence="10">
    <location>
        <begin position="52"/>
        <end position="244"/>
    </location>
</feature>
<dbReference type="GO" id="GO:0004252">
    <property type="term" value="F:serine-type endopeptidase activity"/>
    <property type="evidence" value="ECO:0007669"/>
    <property type="project" value="InterPro"/>
</dbReference>
<comment type="subcellular location">
    <subcellularLocation>
        <location evidence="9">Membrane</location>
        <topology evidence="9">Multi-pass membrane protein</topology>
    </subcellularLocation>
</comment>
<evidence type="ECO:0000256" key="5">
    <source>
        <dbReference type="ARBA" id="ARBA00022670"/>
    </source>
</evidence>
<dbReference type="PANTHER" id="PTHR43390">
    <property type="entry name" value="SIGNAL PEPTIDASE I"/>
    <property type="match status" value="1"/>
</dbReference>
<keyword evidence="8" id="KW-0812">Transmembrane</keyword>
<reference evidence="12" key="1">
    <citation type="submission" date="2017-05" db="EMBL/GenBank/DDBJ databases">
        <authorList>
            <person name="Sharma S."/>
            <person name="Sidhu C."/>
            <person name="Pinnaka A.K."/>
        </authorList>
    </citation>
    <scope>NUCLEOTIDE SEQUENCE [LARGE SCALE GENOMIC DNA]</scope>
    <source>
        <strain evidence="12">AK93</strain>
    </source>
</reference>
<evidence type="ECO:0000256" key="2">
    <source>
        <dbReference type="ARBA" id="ARBA00009370"/>
    </source>
</evidence>
<gene>
    <name evidence="11" type="ORF">CAL65_04405</name>
</gene>
<keyword evidence="8" id="KW-0472">Membrane</keyword>
<dbReference type="InterPro" id="IPR019756">
    <property type="entry name" value="Pept_S26A_signal_pept_1_Ser-AS"/>
</dbReference>
<feature type="active site" evidence="7">
    <location>
        <position position="136"/>
    </location>
</feature>
<dbReference type="PROSITE" id="PS00761">
    <property type="entry name" value="SPASE_I_3"/>
    <property type="match status" value="1"/>
</dbReference>
<protein>
    <recommendedName>
        <fullName evidence="4 8">Signal peptidase I</fullName>
        <ecNumber evidence="3 8">3.4.21.89</ecNumber>
    </recommendedName>
</protein>
<accession>A0A3E0WZS1</accession>
<comment type="caution">
    <text evidence="11">The sequence shown here is derived from an EMBL/GenBank/DDBJ whole genome shotgun (WGS) entry which is preliminary data.</text>
</comment>
<dbReference type="PANTHER" id="PTHR43390:SF1">
    <property type="entry name" value="CHLOROPLAST PROCESSING PEPTIDASE"/>
    <property type="match status" value="1"/>
</dbReference>
<evidence type="ECO:0000256" key="7">
    <source>
        <dbReference type="PIRSR" id="PIRSR600223-1"/>
    </source>
</evidence>
<feature type="active site" evidence="7">
    <location>
        <position position="81"/>
    </location>
</feature>
<evidence type="ECO:0000256" key="1">
    <source>
        <dbReference type="ARBA" id="ARBA00000677"/>
    </source>
</evidence>
<comment type="caution">
    <text evidence="9">Lacks conserved residue(s) required for the propagation of feature annotation.</text>
</comment>
<dbReference type="PROSITE" id="PS00501">
    <property type="entry name" value="SPASE_I_1"/>
    <property type="match status" value="1"/>
</dbReference>
<dbReference type="Proteomes" id="UP000256763">
    <property type="component" value="Unassembled WGS sequence"/>
</dbReference>
<dbReference type="SUPFAM" id="SSF51306">
    <property type="entry name" value="LexA/Signal peptidase"/>
    <property type="match status" value="1"/>
</dbReference>
<evidence type="ECO:0000259" key="10">
    <source>
        <dbReference type="Pfam" id="PF10502"/>
    </source>
</evidence>